<dbReference type="EMBL" id="JABMIG020000030">
    <property type="protein sequence ID" value="KAL3800790.1"/>
    <property type="molecule type" value="Genomic_DNA"/>
</dbReference>
<evidence type="ECO:0000313" key="6">
    <source>
        <dbReference type="EMBL" id="KAL3800790.1"/>
    </source>
</evidence>
<dbReference type="NCBIfam" id="NF033679">
    <property type="entry name" value="DNRLRE_dom"/>
    <property type="match status" value="2"/>
</dbReference>
<dbReference type="SUPFAM" id="SSF57625">
    <property type="entry name" value="Invertebrate chitin-binding proteins"/>
    <property type="match status" value="1"/>
</dbReference>
<reference evidence="6 7" key="1">
    <citation type="journal article" date="2020" name="G3 (Bethesda)">
        <title>Improved Reference Genome for Cyclotella cryptica CCMP332, a Model for Cell Wall Morphogenesis, Salinity Adaptation, and Lipid Production in Diatoms (Bacillariophyta).</title>
        <authorList>
            <person name="Roberts W.R."/>
            <person name="Downey K.M."/>
            <person name="Ruck E.C."/>
            <person name="Traller J.C."/>
            <person name="Alverson A.J."/>
        </authorList>
    </citation>
    <scope>NUCLEOTIDE SEQUENCE [LARGE SCALE GENOMIC DNA]</scope>
    <source>
        <strain evidence="6 7">CCMP332</strain>
    </source>
</reference>
<dbReference type="PROSITE" id="PS50940">
    <property type="entry name" value="CHIT_BIND_II"/>
    <property type="match status" value="1"/>
</dbReference>
<accession>A0ABD3QRZ1</accession>
<keyword evidence="2" id="KW-0964">Secreted</keyword>
<dbReference type="AlphaFoldDB" id="A0ABD3QRZ1"/>
<feature type="compositionally biased region" description="Low complexity" evidence="4">
    <location>
        <begin position="399"/>
        <end position="420"/>
    </location>
</feature>
<dbReference type="InterPro" id="IPR036508">
    <property type="entry name" value="Chitin-bd_dom_sf"/>
</dbReference>
<sequence length="822" mass="86897">MNQPLHESLTNKSTTMKAPRKRRRCSPKSCMRRQSSSTMMITALTAMTVATMAEDASCPPSVNGWAASADCKSYFWCSAGARSSITYTCIDSTEFDVASAMCVAAGTSACQGSSSPPVSTPAVETPAGIDWASNGVSPGQQLAAMTEAVDLSPVDSISAVAGVENTTSDATAAPASEFVTATPILQSATAPTNYPTKLGPPIYYGDFRTSSCLSAAADPVAVAAGIVTPDWLTEDLMYQSKEECCEQMFGWAPLENCLGGGWVETNYVRGSRSPTLSPTVTPTVTPSGMPTVSSRPSIMPSVVASEVPSEQPSYPPSYMPSVAATTLVPTISPTTEAPTTPVPTETPTTPGPTDHIVVVTGSTDDDTETETQEDVVTETEGGDLGASSNLQQYSASRPVTFTESTTVTSSESDSDSNTVDPNSFLVELLGWANSDSSTDNNFPTKKPTEKPDIDSFAISEIILPILEDATISQQRQSLNFGANSALAVDGGMGSTFIQQGDGLGEKFDSLLKFDIAMIDRSRPFEKAVLRVYAVAGCPSGGTFVTTSDASWDQQTVTWESSPIGDGYEIGTIESVQSNTWYELDMMAALSWNDSISAFSSDQNVISIRISSSKSGRCMYSSMESGQPKAPYMSVRYGHSDAIQEFSSVMPPVSGQFILLRTTDDASVDATDPGANFGTEPTLRVAFDMISRAISDVVIRFDLSELAGTMPASAVLSLYAEDDCPSAGAIMTTEGDSAWTESEVTWTTAPSYKKDAPSGGFNIGTFGQVTAHKWYGFDVVNAVKQAVADSKSALTFRISTTGDGECTYSSRESGRDPKLMVAF</sequence>
<dbReference type="SMART" id="SM00494">
    <property type="entry name" value="ChtBD2"/>
    <property type="match status" value="1"/>
</dbReference>
<feature type="region of interest" description="Disordered" evidence="4">
    <location>
        <begin position="271"/>
        <end position="295"/>
    </location>
</feature>
<evidence type="ECO:0000256" key="4">
    <source>
        <dbReference type="SAM" id="MobiDB-lite"/>
    </source>
</evidence>
<evidence type="ECO:0000259" key="5">
    <source>
        <dbReference type="PROSITE" id="PS50940"/>
    </source>
</evidence>
<comment type="caution">
    <text evidence="6">The sequence shown here is derived from an EMBL/GenBank/DDBJ whole genome shotgun (WGS) entry which is preliminary data.</text>
</comment>
<dbReference type="GO" id="GO:0005576">
    <property type="term" value="C:extracellular region"/>
    <property type="evidence" value="ECO:0007669"/>
    <property type="project" value="UniProtKB-SubCell"/>
</dbReference>
<feature type="region of interest" description="Disordered" evidence="4">
    <location>
        <begin position="1"/>
        <end position="29"/>
    </location>
</feature>
<protein>
    <recommendedName>
        <fullName evidence="5">Chitin-binding type-2 domain-containing protein</fullName>
    </recommendedName>
</protein>
<evidence type="ECO:0000256" key="1">
    <source>
        <dbReference type="ARBA" id="ARBA00004613"/>
    </source>
</evidence>
<feature type="region of interest" description="Disordered" evidence="4">
    <location>
        <begin position="332"/>
        <end position="421"/>
    </location>
</feature>
<keyword evidence="3" id="KW-0732">Signal</keyword>
<gene>
    <name evidence="6" type="ORF">HJC23_001627</name>
</gene>
<feature type="compositionally biased region" description="Polar residues" evidence="4">
    <location>
        <begin position="386"/>
        <end position="397"/>
    </location>
</feature>
<name>A0ABD3QRZ1_9STRA</name>
<dbReference type="InterPro" id="IPR002557">
    <property type="entry name" value="Chitin-bd_dom"/>
</dbReference>
<comment type="subcellular location">
    <subcellularLocation>
        <location evidence="1">Secreted</location>
    </subcellularLocation>
</comment>
<evidence type="ECO:0000313" key="7">
    <source>
        <dbReference type="Proteomes" id="UP001516023"/>
    </source>
</evidence>
<dbReference type="InterPro" id="IPR055372">
    <property type="entry name" value="CBM96"/>
</dbReference>
<evidence type="ECO:0000256" key="3">
    <source>
        <dbReference type="ARBA" id="ARBA00022729"/>
    </source>
</evidence>
<organism evidence="6 7">
    <name type="scientific">Cyclotella cryptica</name>
    <dbReference type="NCBI Taxonomy" id="29204"/>
    <lineage>
        <taxon>Eukaryota</taxon>
        <taxon>Sar</taxon>
        <taxon>Stramenopiles</taxon>
        <taxon>Ochrophyta</taxon>
        <taxon>Bacillariophyta</taxon>
        <taxon>Coscinodiscophyceae</taxon>
        <taxon>Thalassiosirophycidae</taxon>
        <taxon>Stephanodiscales</taxon>
        <taxon>Stephanodiscaceae</taxon>
        <taxon>Cyclotella</taxon>
    </lineage>
</organism>
<feature type="compositionally biased region" description="Low complexity" evidence="4">
    <location>
        <begin position="333"/>
        <end position="362"/>
    </location>
</feature>
<feature type="compositionally biased region" description="Low complexity" evidence="4">
    <location>
        <begin position="271"/>
        <end position="294"/>
    </location>
</feature>
<feature type="compositionally biased region" description="Acidic residues" evidence="4">
    <location>
        <begin position="363"/>
        <end position="381"/>
    </location>
</feature>
<keyword evidence="7" id="KW-1185">Reference proteome</keyword>
<feature type="domain" description="Chitin-binding type-2" evidence="5">
    <location>
        <begin position="55"/>
        <end position="112"/>
    </location>
</feature>
<dbReference type="Proteomes" id="UP001516023">
    <property type="component" value="Unassembled WGS sequence"/>
</dbReference>
<evidence type="ECO:0000256" key="2">
    <source>
        <dbReference type="ARBA" id="ARBA00022525"/>
    </source>
</evidence>
<feature type="compositionally biased region" description="Polar residues" evidence="4">
    <location>
        <begin position="1"/>
        <end position="16"/>
    </location>
</feature>
<dbReference type="Pfam" id="PF24517">
    <property type="entry name" value="CBM96"/>
    <property type="match status" value="2"/>
</dbReference>
<proteinExistence type="predicted"/>